<keyword evidence="1" id="KW-1133">Transmembrane helix</keyword>
<dbReference type="RefSeq" id="XP_044565493.1">
    <property type="nucleotide sequence ID" value="XM_044703874.1"/>
</dbReference>
<dbReference type="VEuPathDB" id="AmoebaDB:FDP41_013263"/>
<reference evidence="2 3" key="1">
    <citation type="journal article" date="2019" name="Sci. Rep.">
        <title>Nanopore sequencing improves the draft genome of the human pathogenic amoeba Naegleria fowleri.</title>
        <authorList>
            <person name="Liechti N."/>
            <person name="Schurch N."/>
            <person name="Bruggmann R."/>
            <person name="Wittwer M."/>
        </authorList>
    </citation>
    <scope>NUCLEOTIDE SEQUENCE [LARGE SCALE GENOMIC DNA]</scope>
    <source>
        <strain evidence="2 3">ATCC 30894</strain>
    </source>
</reference>
<dbReference type="VEuPathDB" id="AmoebaDB:NF0028450"/>
<dbReference type="AlphaFoldDB" id="A0A6A5C4I4"/>
<accession>A0A6A5C4I4</accession>
<dbReference type="GeneID" id="68120478"/>
<keyword evidence="1" id="KW-0812">Transmembrane</keyword>
<name>A0A6A5C4I4_NAEFO</name>
<feature type="transmembrane region" description="Helical" evidence="1">
    <location>
        <begin position="56"/>
        <end position="77"/>
    </location>
</feature>
<evidence type="ECO:0000313" key="2">
    <source>
        <dbReference type="EMBL" id="KAF0980780.1"/>
    </source>
</evidence>
<gene>
    <name evidence="2" type="ORF">FDP41_013263</name>
</gene>
<proteinExistence type="predicted"/>
<dbReference type="EMBL" id="VFQX01000017">
    <property type="protein sequence ID" value="KAF0980780.1"/>
    <property type="molecule type" value="Genomic_DNA"/>
</dbReference>
<dbReference type="PANTHER" id="PTHR34078:SF3">
    <property type="entry name" value="TRANSMEMBRANE PROTEIN"/>
    <property type="match status" value="1"/>
</dbReference>
<evidence type="ECO:0000313" key="3">
    <source>
        <dbReference type="Proteomes" id="UP000444721"/>
    </source>
</evidence>
<protein>
    <submittedName>
        <fullName evidence="2">Uncharacterized protein</fullName>
    </submittedName>
</protein>
<keyword evidence="1" id="KW-0472">Membrane</keyword>
<keyword evidence="3" id="KW-1185">Reference proteome</keyword>
<dbReference type="Proteomes" id="UP000444721">
    <property type="component" value="Unassembled WGS sequence"/>
</dbReference>
<feature type="transmembrane region" description="Helical" evidence="1">
    <location>
        <begin position="93"/>
        <end position="116"/>
    </location>
</feature>
<evidence type="ECO:0000256" key="1">
    <source>
        <dbReference type="SAM" id="Phobius"/>
    </source>
</evidence>
<comment type="caution">
    <text evidence="2">The sequence shown here is derived from an EMBL/GenBank/DDBJ whole genome shotgun (WGS) entry which is preliminary data.</text>
</comment>
<dbReference type="VEuPathDB" id="AmoebaDB:NfTy_036530"/>
<dbReference type="PANTHER" id="PTHR34078">
    <property type="entry name" value="EXPRESSED PROTEIN"/>
    <property type="match status" value="1"/>
</dbReference>
<sequence length="120" mass="13404">MNNGKQPLYTGQAQFVGQPQRPQYYVNNNSTTTTNSVTTPTTTPTMAANQEDANNAMLMFVIGFFFGIIWIVNYVMYRNSPNVRAQQYAKYSLYAFIASLVLSVGFFVLLIFLSAISAAF</sequence>
<organism evidence="2 3">
    <name type="scientific">Naegleria fowleri</name>
    <name type="common">Brain eating amoeba</name>
    <dbReference type="NCBI Taxonomy" id="5763"/>
    <lineage>
        <taxon>Eukaryota</taxon>
        <taxon>Discoba</taxon>
        <taxon>Heterolobosea</taxon>
        <taxon>Tetramitia</taxon>
        <taxon>Eutetramitia</taxon>
        <taxon>Vahlkampfiidae</taxon>
        <taxon>Naegleria</taxon>
    </lineage>
</organism>